<sequence length="59" mass="6891">MTPLQKSLKNFKNDTVQLNNSSSIIQSTFLVFNYFCRVKSSEVELCDKFISIMLIHEFI</sequence>
<name>A0A3M7Q4Z6_BRAPC</name>
<reference evidence="1 2" key="1">
    <citation type="journal article" date="2018" name="Sci. Rep.">
        <title>Genomic signatures of local adaptation to the degree of environmental predictability in rotifers.</title>
        <authorList>
            <person name="Franch-Gras L."/>
            <person name="Hahn C."/>
            <person name="Garcia-Roger E.M."/>
            <person name="Carmona M.J."/>
            <person name="Serra M."/>
            <person name="Gomez A."/>
        </authorList>
    </citation>
    <scope>NUCLEOTIDE SEQUENCE [LARGE SCALE GENOMIC DNA]</scope>
    <source>
        <strain evidence="1">HYR1</strain>
    </source>
</reference>
<organism evidence="1 2">
    <name type="scientific">Brachionus plicatilis</name>
    <name type="common">Marine rotifer</name>
    <name type="synonym">Brachionus muelleri</name>
    <dbReference type="NCBI Taxonomy" id="10195"/>
    <lineage>
        <taxon>Eukaryota</taxon>
        <taxon>Metazoa</taxon>
        <taxon>Spiralia</taxon>
        <taxon>Gnathifera</taxon>
        <taxon>Rotifera</taxon>
        <taxon>Eurotatoria</taxon>
        <taxon>Monogononta</taxon>
        <taxon>Pseudotrocha</taxon>
        <taxon>Ploima</taxon>
        <taxon>Brachionidae</taxon>
        <taxon>Brachionus</taxon>
    </lineage>
</organism>
<accession>A0A3M7Q4Z6</accession>
<protein>
    <submittedName>
        <fullName evidence="1">Uncharacterized protein</fullName>
    </submittedName>
</protein>
<proteinExistence type="predicted"/>
<evidence type="ECO:0000313" key="1">
    <source>
        <dbReference type="EMBL" id="RNA06025.1"/>
    </source>
</evidence>
<dbReference type="EMBL" id="REGN01007518">
    <property type="protein sequence ID" value="RNA06025.1"/>
    <property type="molecule type" value="Genomic_DNA"/>
</dbReference>
<evidence type="ECO:0000313" key="2">
    <source>
        <dbReference type="Proteomes" id="UP000276133"/>
    </source>
</evidence>
<dbReference type="Proteomes" id="UP000276133">
    <property type="component" value="Unassembled WGS sequence"/>
</dbReference>
<keyword evidence="2" id="KW-1185">Reference proteome</keyword>
<gene>
    <name evidence="1" type="ORF">BpHYR1_019640</name>
</gene>
<comment type="caution">
    <text evidence="1">The sequence shown here is derived from an EMBL/GenBank/DDBJ whole genome shotgun (WGS) entry which is preliminary data.</text>
</comment>
<dbReference type="AlphaFoldDB" id="A0A3M7Q4Z6"/>